<evidence type="ECO:0000256" key="8">
    <source>
        <dbReference type="ARBA" id="ARBA00022737"/>
    </source>
</evidence>
<feature type="repeat" description="WD" evidence="14">
    <location>
        <begin position="362"/>
        <end position="403"/>
    </location>
</feature>
<dbReference type="PROSITE" id="PS51698">
    <property type="entry name" value="U_BOX"/>
    <property type="match status" value="1"/>
</dbReference>
<dbReference type="GO" id="GO:0005737">
    <property type="term" value="C:cytoplasm"/>
    <property type="evidence" value="ECO:0007669"/>
    <property type="project" value="TreeGrafter"/>
</dbReference>
<organism evidence="18 19">
    <name type="scientific">Saitozyma podzolica</name>
    <dbReference type="NCBI Taxonomy" id="1890683"/>
    <lineage>
        <taxon>Eukaryota</taxon>
        <taxon>Fungi</taxon>
        <taxon>Dikarya</taxon>
        <taxon>Basidiomycota</taxon>
        <taxon>Agaricomycotina</taxon>
        <taxon>Tremellomycetes</taxon>
        <taxon>Tremellales</taxon>
        <taxon>Trimorphomycetaceae</taxon>
        <taxon>Saitozyma</taxon>
    </lineage>
</organism>
<dbReference type="InterPro" id="IPR055340">
    <property type="entry name" value="RING-Ubox_PRP19"/>
</dbReference>
<evidence type="ECO:0000256" key="14">
    <source>
        <dbReference type="PROSITE-ProRule" id="PRU00221"/>
    </source>
</evidence>
<comment type="subcellular location">
    <subcellularLocation>
        <location evidence="1 15">Nucleus</location>
    </subcellularLocation>
</comment>
<dbReference type="UniPathway" id="UPA00143"/>
<evidence type="ECO:0000313" key="18">
    <source>
        <dbReference type="EMBL" id="RSH92866.1"/>
    </source>
</evidence>
<comment type="catalytic activity">
    <reaction evidence="15">
        <text>S-ubiquitinyl-[E2 ubiquitin-conjugating enzyme]-L-cysteine + [acceptor protein]-L-lysine = [E2 ubiquitin-conjugating enzyme]-L-cysteine + N(6)-ubiquitinyl-[acceptor protein]-L-lysine.</text>
        <dbReference type="EC" id="2.3.2.27"/>
    </reaction>
</comment>
<keyword evidence="10 15" id="KW-0833">Ubl conjugation pathway</keyword>
<protein>
    <recommendedName>
        <fullName evidence="15">Pre-mRNA-processing factor 19</fullName>
        <ecNumber evidence="15">2.3.2.27</ecNumber>
    </recommendedName>
</protein>
<dbReference type="GO" id="GO:0006281">
    <property type="term" value="P:DNA repair"/>
    <property type="evidence" value="ECO:0007669"/>
    <property type="project" value="UniProtKB-KW"/>
</dbReference>
<evidence type="ECO:0000256" key="15">
    <source>
        <dbReference type="RuleBase" id="RU367101"/>
    </source>
</evidence>
<dbReference type="EC" id="2.3.2.27" evidence="15"/>
<feature type="repeat" description="WD" evidence="14">
    <location>
        <begin position="452"/>
        <end position="494"/>
    </location>
</feature>
<dbReference type="SUPFAM" id="SSF50978">
    <property type="entry name" value="WD40 repeat-like"/>
    <property type="match status" value="1"/>
</dbReference>
<evidence type="ECO:0000256" key="9">
    <source>
        <dbReference type="ARBA" id="ARBA00022763"/>
    </source>
</evidence>
<dbReference type="InterPro" id="IPR013083">
    <property type="entry name" value="Znf_RING/FYVE/PHD"/>
</dbReference>
<gene>
    <name evidence="18" type="ORF">EHS25_008312</name>
</gene>
<dbReference type="OrthoDB" id="687049at2759"/>
<keyword evidence="5 15" id="KW-0507">mRNA processing</keyword>
<evidence type="ECO:0000256" key="5">
    <source>
        <dbReference type="ARBA" id="ARBA00022664"/>
    </source>
</evidence>
<dbReference type="GO" id="GO:0000974">
    <property type="term" value="C:Prp19 complex"/>
    <property type="evidence" value="ECO:0007669"/>
    <property type="project" value="UniProtKB-UniRule"/>
</dbReference>
<dbReference type="FunFam" id="3.30.40.10:FF:000027">
    <property type="entry name" value="Pre-mRNA-processing factor 19, putative"/>
    <property type="match status" value="1"/>
</dbReference>
<dbReference type="Pfam" id="PF24814">
    <property type="entry name" value="WD40_Prp19"/>
    <property type="match status" value="1"/>
</dbReference>
<keyword evidence="13 15" id="KW-0539">Nucleus</keyword>
<sequence length="572" mass="61225">MFFCAISGSPPTVPVVSKTSGTVYEKALIERYIEENGTDPISGEALTKEDLVEVKASEREGWAGLGAGLGADPQAGRRRVDRGEPGGDWASTESEAVGWRWGREVLNELCCFDEGRDKPSTLPPRPSNQTSIPALLTALQSEYDAIMLESLEIKKAFQSSRQELANALYREDAATRVIARLMKERDEARDALASIQKTIGFAPAPAEAAAEQPADETMEEVGALPADVTQLINDTNAALSSVRKKRKPAAGYATAEKVKTYTQINHVPSLHATKPAGITALDLASDGNVVVTGGADKAVQIFDLESSKVLGTLKGHTKAVTHVAFRESSTEGESRLAVSASADKTVRVWGESDGKWSAQSTLSGHKGEITGLAVHPTKAYVGASSADSTWSLYDLAAGKEIQTYSALPGVDGSWAYSSFDIHPDGLLVGTGTKEGSIRVWDIRQSNDLAATLESHQSALTSLSFSENGYYLATASNADPTVNIFDLRKLSILSSWKLPSENTVSEVKFDTSAQFLSVAGTDLRVYANKSWDELLTFEDNAGVLTAARFGKLGNEIVLSGMDRTIRVLGEKAE</sequence>
<evidence type="ECO:0000256" key="2">
    <source>
        <dbReference type="ARBA" id="ARBA00004906"/>
    </source>
</evidence>
<dbReference type="STRING" id="1890683.A0A427YP94"/>
<dbReference type="GO" id="GO:0061630">
    <property type="term" value="F:ubiquitin protein ligase activity"/>
    <property type="evidence" value="ECO:0007669"/>
    <property type="project" value="UniProtKB-UniRule"/>
</dbReference>
<evidence type="ECO:0000256" key="12">
    <source>
        <dbReference type="ARBA" id="ARBA00023204"/>
    </source>
</evidence>
<feature type="repeat" description="WD" evidence="14">
    <location>
        <begin position="313"/>
        <end position="349"/>
    </location>
</feature>
<comment type="pathway">
    <text evidence="2 15">Protein modification; protein ubiquitination.</text>
</comment>
<dbReference type="CDD" id="cd00200">
    <property type="entry name" value="WD40"/>
    <property type="match status" value="1"/>
</dbReference>
<keyword evidence="12 15" id="KW-0234">DNA repair</keyword>
<keyword evidence="11 15" id="KW-0508">mRNA splicing</keyword>
<feature type="repeat" description="WD" evidence="14">
    <location>
        <begin position="278"/>
        <end position="312"/>
    </location>
</feature>
<keyword evidence="6 15" id="KW-0808">Transferase</keyword>
<dbReference type="GO" id="GO:0000398">
    <property type="term" value="P:mRNA splicing, via spliceosome"/>
    <property type="evidence" value="ECO:0007669"/>
    <property type="project" value="InterPro"/>
</dbReference>
<evidence type="ECO:0000256" key="6">
    <source>
        <dbReference type="ARBA" id="ARBA00022679"/>
    </source>
</evidence>
<dbReference type="InterPro" id="IPR015943">
    <property type="entry name" value="WD40/YVTN_repeat-like_dom_sf"/>
</dbReference>
<keyword evidence="4 14" id="KW-0853">WD repeat</keyword>
<dbReference type="PROSITE" id="PS50294">
    <property type="entry name" value="WD_REPEATS_REGION"/>
    <property type="match status" value="1"/>
</dbReference>
<feature type="region of interest" description="Disordered" evidence="16">
    <location>
        <begin position="64"/>
        <end position="93"/>
    </location>
</feature>
<dbReference type="InterPro" id="IPR038959">
    <property type="entry name" value="Prp19"/>
</dbReference>
<dbReference type="EMBL" id="RSCD01000005">
    <property type="protein sequence ID" value="RSH92866.1"/>
    <property type="molecule type" value="Genomic_DNA"/>
</dbReference>
<keyword evidence="19" id="KW-1185">Reference proteome</keyword>
<keyword evidence="7 15" id="KW-0747">Spliceosome</keyword>
<dbReference type="SMART" id="SM00504">
    <property type="entry name" value="Ubox"/>
    <property type="match status" value="1"/>
</dbReference>
<comment type="subunit">
    <text evidence="15">Homotetramer.</text>
</comment>
<accession>A0A427YP94</accession>
<dbReference type="InterPro" id="IPR001680">
    <property type="entry name" value="WD40_rpt"/>
</dbReference>
<evidence type="ECO:0000256" key="11">
    <source>
        <dbReference type="ARBA" id="ARBA00023187"/>
    </source>
</evidence>
<dbReference type="AlphaFoldDB" id="A0A427YP94"/>
<evidence type="ECO:0000256" key="1">
    <source>
        <dbReference type="ARBA" id="ARBA00004123"/>
    </source>
</evidence>
<dbReference type="PROSITE" id="PS50082">
    <property type="entry name" value="WD_REPEATS_2"/>
    <property type="match status" value="5"/>
</dbReference>
<evidence type="ECO:0000256" key="13">
    <source>
        <dbReference type="ARBA" id="ARBA00023242"/>
    </source>
</evidence>
<comment type="similarity">
    <text evidence="3 15">Belongs to the WD repeat PRP19 family.</text>
</comment>
<dbReference type="SMART" id="SM00320">
    <property type="entry name" value="WD40"/>
    <property type="match status" value="7"/>
</dbReference>
<evidence type="ECO:0000256" key="3">
    <source>
        <dbReference type="ARBA" id="ARBA00006388"/>
    </source>
</evidence>
<name>A0A427YP94_9TREE</name>
<keyword evidence="8" id="KW-0677">Repeat</keyword>
<dbReference type="GO" id="GO:0070534">
    <property type="term" value="P:protein K63-linked ubiquitination"/>
    <property type="evidence" value="ECO:0007669"/>
    <property type="project" value="UniProtKB-UniRule"/>
</dbReference>
<dbReference type="InterPro" id="IPR013915">
    <property type="entry name" value="Prp19_cc"/>
</dbReference>
<feature type="repeat" description="WD" evidence="14">
    <location>
        <begin position="418"/>
        <end position="450"/>
    </location>
</feature>
<evidence type="ECO:0000259" key="17">
    <source>
        <dbReference type="PROSITE" id="PS51698"/>
    </source>
</evidence>
<comment type="caution">
    <text evidence="18">The sequence shown here is derived from an EMBL/GenBank/DDBJ whole genome shotgun (WGS) entry which is preliminary data.</text>
</comment>
<evidence type="ECO:0000256" key="4">
    <source>
        <dbReference type="ARBA" id="ARBA00022574"/>
    </source>
</evidence>
<proteinExistence type="inferred from homology"/>
<dbReference type="SUPFAM" id="SSF57850">
    <property type="entry name" value="RING/U-box"/>
    <property type="match status" value="1"/>
</dbReference>
<dbReference type="Pfam" id="PF08606">
    <property type="entry name" value="Prp19"/>
    <property type="match status" value="1"/>
</dbReference>
<dbReference type="Gene3D" id="2.130.10.10">
    <property type="entry name" value="YVTN repeat-like/Quinoprotein amine dehydrogenase"/>
    <property type="match status" value="1"/>
</dbReference>
<feature type="domain" description="U-box" evidence="17">
    <location>
        <begin position="1"/>
        <end position="71"/>
    </location>
</feature>
<dbReference type="InterPro" id="IPR036322">
    <property type="entry name" value="WD40_repeat_dom_sf"/>
</dbReference>
<dbReference type="GO" id="GO:0071006">
    <property type="term" value="C:U2-type catalytic step 1 spliceosome"/>
    <property type="evidence" value="ECO:0007669"/>
    <property type="project" value="TreeGrafter"/>
</dbReference>
<dbReference type="PANTHER" id="PTHR43995">
    <property type="entry name" value="PRE-MRNA-PROCESSING FACTOR 19"/>
    <property type="match status" value="1"/>
</dbReference>
<dbReference type="InterPro" id="IPR003613">
    <property type="entry name" value="Ubox_domain"/>
</dbReference>
<evidence type="ECO:0000313" key="19">
    <source>
        <dbReference type="Proteomes" id="UP000279259"/>
    </source>
</evidence>
<evidence type="ECO:0000256" key="10">
    <source>
        <dbReference type="ARBA" id="ARBA00022786"/>
    </source>
</evidence>
<dbReference type="PANTHER" id="PTHR43995:SF1">
    <property type="entry name" value="PRE-MRNA-PROCESSING FACTOR 19"/>
    <property type="match status" value="1"/>
</dbReference>
<dbReference type="CDD" id="cd16656">
    <property type="entry name" value="RING-Ubox_PRP19"/>
    <property type="match status" value="1"/>
</dbReference>
<evidence type="ECO:0000256" key="16">
    <source>
        <dbReference type="SAM" id="MobiDB-lite"/>
    </source>
</evidence>
<evidence type="ECO:0000256" key="7">
    <source>
        <dbReference type="ARBA" id="ARBA00022728"/>
    </source>
</evidence>
<keyword evidence="9 15" id="KW-0227">DNA damage</keyword>
<dbReference type="Gene3D" id="3.30.40.10">
    <property type="entry name" value="Zinc/RING finger domain, C3HC4 (zinc finger)"/>
    <property type="match status" value="1"/>
</dbReference>
<comment type="function">
    <text evidence="15">Ubiquitin-protein ligase which is mainly involved pre-mRNA splicing and DNA repair. Required for pre-mRNA splicing as component of the spliceosome.</text>
</comment>
<reference evidence="18 19" key="1">
    <citation type="submission" date="2018-11" db="EMBL/GenBank/DDBJ databases">
        <title>Genome sequence of Saitozyma podzolica DSM 27192.</title>
        <authorList>
            <person name="Aliyu H."/>
            <person name="Gorte O."/>
            <person name="Ochsenreither K."/>
        </authorList>
    </citation>
    <scope>NUCLEOTIDE SEQUENCE [LARGE SCALE GENOMIC DNA]</scope>
    <source>
        <strain evidence="18 19">DSM 27192</strain>
    </source>
</reference>
<dbReference type="Proteomes" id="UP000279259">
    <property type="component" value="Unassembled WGS sequence"/>
</dbReference>